<organism evidence="2 3">
    <name type="scientific">Panicum virgatum</name>
    <name type="common">Blackwell switchgrass</name>
    <dbReference type="NCBI Taxonomy" id="38727"/>
    <lineage>
        <taxon>Eukaryota</taxon>
        <taxon>Viridiplantae</taxon>
        <taxon>Streptophyta</taxon>
        <taxon>Embryophyta</taxon>
        <taxon>Tracheophyta</taxon>
        <taxon>Spermatophyta</taxon>
        <taxon>Magnoliopsida</taxon>
        <taxon>Liliopsida</taxon>
        <taxon>Poales</taxon>
        <taxon>Poaceae</taxon>
        <taxon>PACMAD clade</taxon>
        <taxon>Panicoideae</taxon>
        <taxon>Panicodae</taxon>
        <taxon>Paniceae</taxon>
        <taxon>Panicinae</taxon>
        <taxon>Panicum</taxon>
        <taxon>Panicum sect. Hiantes</taxon>
    </lineage>
</organism>
<comment type="caution">
    <text evidence="2">The sequence shown here is derived from an EMBL/GenBank/DDBJ whole genome shotgun (WGS) entry which is preliminary data.</text>
</comment>
<keyword evidence="3" id="KW-1185">Reference proteome</keyword>
<dbReference type="Proteomes" id="UP000823388">
    <property type="component" value="Chromosome 1K"/>
</dbReference>
<evidence type="ECO:0000256" key="1">
    <source>
        <dbReference type="SAM" id="MobiDB-lite"/>
    </source>
</evidence>
<protein>
    <submittedName>
        <fullName evidence="2">Uncharacterized protein</fullName>
    </submittedName>
</protein>
<evidence type="ECO:0000313" key="3">
    <source>
        <dbReference type="Proteomes" id="UP000823388"/>
    </source>
</evidence>
<dbReference type="EMBL" id="CM029037">
    <property type="protein sequence ID" value="KAG2660222.1"/>
    <property type="molecule type" value="Genomic_DNA"/>
</dbReference>
<feature type="compositionally biased region" description="Polar residues" evidence="1">
    <location>
        <begin position="135"/>
        <end position="148"/>
    </location>
</feature>
<reference evidence="2" key="1">
    <citation type="submission" date="2020-05" db="EMBL/GenBank/DDBJ databases">
        <title>WGS assembly of Panicum virgatum.</title>
        <authorList>
            <person name="Lovell J.T."/>
            <person name="Jenkins J."/>
            <person name="Shu S."/>
            <person name="Juenger T.E."/>
            <person name="Schmutz J."/>
        </authorList>
    </citation>
    <scope>NUCLEOTIDE SEQUENCE</scope>
    <source>
        <strain evidence="2">AP13</strain>
    </source>
</reference>
<evidence type="ECO:0000313" key="2">
    <source>
        <dbReference type="EMBL" id="KAG2660222.1"/>
    </source>
</evidence>
<gene>
    <name evidence="2" type="ORF">PVAP13_1KG414005</name>
</gene>
<proteinExistence type="predicted"/>
<name>A0A8T0XFH4_PANVG</name>
<sequence length="184" mass="20693">MLCEVAPAKNWSTRIIPRGTRRDICILVIRFGVAFASGEPFPPAIWPPGRASRRFLNSRHLSSPRDNARASSPFLSPAFAAPLGRRERGRVVPVARRLCCYLPKYGQEKKFGSSPVPRQGRPCPRRERPPSSSSYGAATTMTNRGTSRTWERSQQQQHQQCIDHVRHPIRSGSELVKNLAREHG</sequence>
<accession>A0A8T0XFH4</accession>
<feature type="region of interest" description="Disordered" evidence="1">
    <location>
        <begin position="110"/>
        <end position="172"/>
    </location>
</feature>
<dbReference type="AlphaFoldDB" id="A0A8T0XFH4"/>